<dbReference type="EC" id="2.7.8.7" evidence="8"/>
<reference evidence="10 11" key="1">
    <citation type="submission" date="2022-03" db="EMBL/GenBank/DDBJ databases">
        <title>Novel taxa within the pig intestine.</title>
        <authorList>
            <person name="Wylensek D."/>
            <person name="Bishof K."/>
            <person name="Afrizal A."/>
            <person name="Clavel T."/>
        </authorList>
    </citation>
    <scope>NUCLEOTIDE SEQUENCE [LARGE SCALE GENOMIC DNA]</scope>
    <source>
        <strain evidence="10 11">CLA-KB-P66</strain>
    </source>
</reference>
<comment type="catalytic activity">
    <reaction evidence="8">
        <text>apo-[ACP] + CoA = holo-[ACP] + adenosine 3',5'-bisphosphate + H(+)</text>
        <dbReference type="Rhea" id="RHEA:12068"/>
        <dbReference type="Rhea" id="RHEA-COMP:9685"/>
        <dbReference type="Rhea" id="RHEA-COMP:9690"/>
        <dbReference type="ChEBI" id="CHEBI:15378"/>
        <dbReference type="ChEBI" id="CHEBI:29999"/>
        <dbReference type="ChEBI" id="CHEBI:57287"/>
        <dbReference type="ChEBI" id="CHEBI:58343"/>
        <dbReference type="ChEBI" id="CHEBI:64479"/>
        <dbReference type="EC" id="2.7.8.7"/>
    </reaction>
</comment>
<evidence type="ECO:0000256" key="2">
    <source>
        <dbReference type="ARBA" id="ARBA00022679"/>
    </source>
</evidence>
<dbReference type="EMBL" id="JALBUT010000007">
    <property type="protein sequence ID" value="MDX8415873.1"/>
    <property type="molecule type" value="Genomic_DNA"/>
</dbReference>
<evidence type="ECO:0000256" key="6">
    <source>
        <dbReference type="ARBA" id="ARBA00023098"/>
    </source>
</evidence>
<evidence type="ECO:0000256" key="8">
    <source>
        <dbReference type="HAMAP-Rule" id="MF_00101"/>
    </source>
</evidence>
<dbReference type="NCBIfam" id="TIGR00556">
    <property type="entry name" value="pantethn_trn"/>
    <property type="match status" value="1"/>
</dbReference>
<evidence type="ECO:0000313" key="10">
    <source>
        <dbReference type="EMBL" id="MDX8415873.1"/>
    </source>
</evidence>
<keyword evidence="2 8" id="KW-0808">Transferase</keyword>
<evidence type="ECO:0000256" key="5">
    <source>
        <dbReference type="ARBA" id="ARBA00022842"/>
    </source>
</evidence>
<evidence type="ECO:0000259" key="9">
    <source>
        <dbReference type="Pfam" id="PF01648"/>
    </source>
</evidence>
<comment type="subcellular location">
    <subcellularLocation>
        <location evidence="8">Cytoplasm</location>
    </subcellularLocation>
</comment>
<keyword evidence="3 8" id="KW-0479">Metal-binding</keyword>
<keyword evidence="4 8" id="KW-0276">Fatty acid metabolism</keyword>
<comment type="caution">
    <text evidence="10">The sequence shown here is derived from an EMBL/GenBank/DDBJ whole genome shotgun (WGS) entry which is preliminary data.</text>
</comment>
<feature type="domain" description="4'-phosphopantetheinyl transferase" evidence="9">
    <location>
        <begin position="5"/>
        <end position="118"/>
    </location>
</feature>
<dbReference type="InterPro" id="IPR004568">
    <property type="entry name" value="Ppantetheine-prot_Trfase_dom"/>
</dbReference>
<keyword evidence="1 8" id="KW-0444">Lipid biosynthesis</keyword>
<evidence type="ECO:0000256" key="7">
    <source>
        <dbReference type="ARBA" id="ARBA00023160"/>
    </source>
</evidence>
<dbReference type="SUPFAM" id="SSF56214">
    <property type="entry name" value="4'-phosphopantetheinyl transferase"/>
    <property type="match status" value="1"/>
</dbReference>
<protein>
    <recommendedName>
        <fullName evidence="8">Holo-[acyl-carrier-protein] synthase</fullName>
        <shortName evidence="8">Holo-ACP synthase</shortName>
        <ecNumber evidence="8">2.7.8.7</ecNumber>
    </recommendedName>
    <alternativeName>
        <fullName evidence="8">4'-phosphopantetheinyl transferase AcpS</fullName>
    </alternativeName>
</protein>
<dbReference type="Proteomes" id="UP001275932">
    <property type="component" value="Unassembled WGS sequence"/>
</dbReference>
<dbReference type="Pfam" id="PF01648">
    <property type="entry name" value="ACPS"/>
    <property type="match status" value="1"/>
</dbReference>
<feature type="binding site" evidence="8">
    <location>
        <position position="9"/>
    </location>
    <ligand>
        <name>Mg(2+)</name>
        <dbReference type="ChEBI" id="CHEBI:18420"/>
    </ligand>
</feature>
<dbReference type="InterPro" id="IPR008278">
    <property type="entry name" value="4-PPantetheinyl_Trfase_dom"/>
</dbReference>
<comment type="cofactor">
    <cofactor evidence="8">
        <name>Mg(2+)</name>
        <dbReference type="ChEBI" id="CHEBI:18420"/>
    </cofactor>
</comment>
<dbReference type="RefSeq" id="WP_370397326.1">
    <property type="nucleotide sequence ID" value="NZ_JALBUT010000007.1"/>
</dbReference>
<sequence length="126" mass="13395">MSAVGVGIDLVDVARIASMRLRYGDEFLKRNFCDFEIDYCGKFKSPDIHYAARFAAKEAIVKALGTGFSGGITPKSVGVKNGENGAPCAVLGDAAAKRLKEIGASKILISITHLKDYAEAIAIAEE</sequence>
<dbReference type="NCBIfam" id="TIGR00516">
    <property type="entry name" value="acpS"/>
    <property type="match status" value="1"/>
</dbReference>
<evidence type="ECO:0000313" key="11">
    <source>
        <dbReference type="Proteomes" id="UP001275932"/>
    </source>
</evidence>
<evidence type="ECO:0000256" key="1">
    <source>
        <dbReference type="ARBA" id="ARBA00022516"/>
    </source>
</evidence>
<dbReference type="InterPro" id="IPR037143">
    <property type="entry name" value="4-PPantetheinyl_Trfase_dom_sf"/>
</dbReference>
<evidence type="ECO:0000256" key="3">
    <source>
        <dbReference type="ARBA" id="ARBA00022723"/>
    </source>
</evidence>
<dbReference type="Gene3D" id="3.90.470.20">
    <property type="entry name" value="4'-phosphopantetheinyl transferase domain"/>
    <property type="match status" value="1"/>
</dbReference>
<name>A0ABU4WJD3_9BACT</name>
<keyword evidence="5 8" id="KW-0460">Magnesium</keyword>
<accession>A0ABU4WJD3</accession>
<proteinExistence type="inferred from homology"/>
<keyword evidence="6 8" id="KW-0443">Lipid metabolism</keyword>
<dbReference type="InterPro" id="IPR002582">
    <property type="entry name" value="ACPS"/>
</dbReference>
<evidence type="ECO:0000256" key="4">
    <source>
        <dbReference type="ARBA" id="ARBA00022832"/>
    </source>
</evidence>
<gene>
    <name evidence="8 10" type="primary">acpS</name>
    <name evidence="10" type="ORF">MOX91_06760</name>
</gene>
<keyword evidence="7 8" id="KW-0275">Fatty acid biosynthesis</keyword>
<comment type="function">
    <text evidence="8">Transfers the 4'-phosphopantetheine moiety from coenzyme A to a Ser of acyl-carrier-protein.</text>
</comment>
<comment type="similarity">
    <text evidence="8">Belongs to the P-Pant transferase superfamily. AcpS family.</text>
</comment>
<dbReference type="GO" id="GO:0008897">
    <property type="term" value="F:holo-[acyl-carrier-protein] synthase activity"/>
    <property type="evidence" value="ECO:0007669"/>
    <property type="project" value="UniProtKB-EC"/>
</dbReference>
<keyword evidence="8" id="KW-0963">Cytoplasm</keyword>
<keyword evidence="11" id="KW-1185">Reference proteome</keyword>
<organism evidence="10 11">
    <name type="scientific">Intestinicryptomonas porci</name>
    <dbReference type="NCBI Taxonomy" id="2926320"/>
    <lineage>
        <taxon>Bacteria</taxon>
        <taxon>Pseudomonadati</taxon>
        <taxon>Verrucomicrobiota</taxon>
        <taxon>Opitutia</taxon>
        <taxon>Opitutales</taxon>
        <taxon>Intestinicryptomonaceae</taxon>
        <taxon>Intestinicryptomonas</taxon>
    </lineage>
</organism>
<feature type="binding site" evidence="8">
    <location>
        <position position="58"/>
    </location>
    <ligand>
        <name>Mg(2+)</name>
        <dbReference type="ChEBI" id="CHEBI:18420"/>
    </ligand>
</feature>
<dbReference type="HAMAP" id="MF_00101">
    <property type="entry name" value="AcpS"/>
    <property type="match status" value="1"/>
</dbReference>